<keyword evidence="4" id="KW-1185">Reference proteome</keyword>
<dbReference type="InterPro" id="IPR008927">
    <property type="entry name" value="6-PGluconate_DH-like_C_sf"/>
</dbReference>
<dbReference type="SUPFAM" id="SSF48179">
    <property type="entry name" value="6-phosphogluconate dehydrogenase C-terminal domain-like"/>
    <property type="match status" value="1"/>
</dbReference>
<accession>A0A1V9ADB4</accession>
<evidence type="ECO:0000313" key="4">
    <source>
        <dbReference type="Proteomes" id="UP000192591"/>
    </source>
</evidence>
<organism evidence="3 4">
    <name type="scientific">Saccharomonospora piscinae</name>
    <dbReference type="NCBI Taxonomy" id="687388"/>
    <lineage>
        <taxon>Bacteria</taxon>
        <taxon>Bacillati</taxon>
        <taxon>Actinomycetota</taxon>
        <taxon>Actinomycetes</taxon>
        <taxon>Pseudonocardiales</taxon>
        <taxon>Pseudonocardiaceae</taxon>
        <taxon>Saccharomonospora</taxon>
    </lineage>
</organism>
<comment type="caution">
    <text evidence="3">The sequence shown here is derived from an EMBL/GenBank/DDBJ whole genome shotgun (WGS) entry which is preliminary data.</text>
</comment>
<dbReference type="InterPro" id="IPR003421">
    <property type="entry name" value="Opine_DH"/>
</dbReference>
<gene>
    <name evidence="3" type="ORF">B1813_00830</name>
</gene>
<feature type="domain" description="Ketopantoate reductase N-terminal" evidence="2">
    <location>
        <begin position="2"/>
        <end position="100"/>
    </location>
</feature>
<dbReference type="InterPro" id="IPR013328">
    <property type="entry name" value="6PGD_dom2"/>
</dbReference>
<dbReference type="InterPro" id="IPR013332">
    <property type="entry name" value="KPR_N"/>
</dbReference>
<dbReference type="InterPro" id="IPR036291">
    <property type="entry name" value="NAD(P)-bd_dom_sf"/>
</dbReference>
<dbReference type="InterPro" id="IPR051729">
    <property type="entry name" value="Opine/Lysopine_DH"/>
</dbReference>
<reference evidence="3 4" key="1">
    <citation type="submission" date="2017-02" db="EMBL/GenBank/DDBJ databases">
        <title>Draft genome of Saccharomonospora sp. 154.</title>
        <authorList>
            <person name="Alonso-Carmona G.S."/>
            <person name="De La Haba R."/>
            <person name="Vera-Gargallo B."/>
            <person name="Sandoval-Trujillo A.H."/>
            <person name="Ramirez-Duran N."/>
            <person name="Ventosa A."/>
        </authorList>
    </citation>
    <scope>NUCLEOTIDE SEQUENCE [LARGE SCALE GENOMIC DNA]</scope>
    <source>
        <strain evidence="3 4">LRS4.154</strain>
    </source>
</reference>
<dbReference type="PANTHER" id="PTHR38015:SF1">
    <property type="entry name" value="OPINE DEHYDROGENASE DOMAIN-CONTAINING PROTEIN"/>
    <property type="match status" value="1"/>
</dbReference>
<dbReference type="Pfam" id="PF02317">
    <property type="entry name" value="Octopine_DH"/>
    <property type="match status" value="1"/>
</dbReference>
<evidence type="ECO:0000313" key="3">
    <source>
        <dbReference type="EMBL" id="OQO95119.1"/>
    </source>
</evidence>
<dbReference type="SUPFAM" id="SSF51735">
    <property type="entry name" value="NAD(P)-binding Rossmann-fold domains"/>
    <property type="match status" value="1"/>
</dbReference>
<dbReference type="PANTHER" id="PTHR38015">
    <property type="entry name" value="BLR6086 PROTEIN"/>
    <property type="match status" value="1"/>
</dbReference>
<name>A0A1V9ADB4_SACPI</name>
<evidence type="ECO:0000259" key="1">
    <source>
        <dbReference type="Pfam" id="PF02317"/>
    </source>
</evidence>
<dbReference type="STRING" id="1962155.B1813_00830"/>
<protein>
    <submittedName>
        <fullName evidence="3">NAD/NADP octopine/nopaline dehydrogenase</fullName>
    </submittedName>
</protein>
<dbReference type="Pfam" id="PF02558">
    <property type="entry name" value="ApbA"/>
    <property type="match status" value="1"/>
</dbReference>
<dbReference type="Gene3D" id="3.40.50.720">
    <property type="entry name" value="NAD(P)-binding Rossmann-like Domain"/>
    <property type="match status" value="1"/>
</dbReference>
<dbReference type="EMBL" id="MWIH01000002">
    <property type="protein sequence ID" value="OQO95119.1"/>
    <property type="molecule type" value="Genomic_DNA"/>
</dbReference>
<dbReference type="GO" id="GO:0016491">
    <property type="term" value="F:oxidoreductase activity"/>
    <property type="evidence" value="ECO:0007669"/>
    <property type="project" value="InterPro"/>
</dbReference>
<sequence length="353" mass="38331">MGVIGAGAEGLALAAYLSSASHRVHLYTRDPRRIAGVTRDGRIRARGTIEGEFPVGSVTDDIGTVVRRCSVVFVATVTTAYLGVARELARHLSGRHTVVLFSGKLCGCAEFTTALAGAGSEDADVIEMDALFAARPDGDRGVRVHGFKRWTLFSGLTQRVTDRHADFLREMFPGVEPAANVIERGLADFGAVAHAPITLANISRIDRGEKVLFYREGLSERTIVLLEALSAEFHAVGRAYSADVPPPAELLDLYYGGRRDGGVLETMRTMPVYREIFAPTSLDHRMLREDVASTLVPLSELARRAGVPVPVTDAIVTFVSVLAGENYRSTGRTLARLGWERLSGRQILQRIQS</sequence>
<proteinExistence type="predicted"/>
<feature type="domain" description="Opine dehydrogenase" evidence="1">
    <location>
        <begin position="178"/>
        <end position="321"/>
    </location>
</feature>
<dbReference type="Proteomes" id="UP000192591">
    <property type="component" value="Unassembled WGS sequence"/>
</dbReference>
<dbReference type="AlphaFoldDB" id="A0A1V9ADB4"/>
<evidence type="ECO:0000259" key="2">
    <source>
        <dbReference type="Pfam" id="PF02558"/>
    </source>
</evidence>
<dbReference type="Gene3D" id="1.10.1040.10">
    <property type="entry name" value="N-(1-d-carboxylethyl)-l-norvaline Dehydrogenase, domain 2"/>
    <property type="match status" value="1"/>
</dbReference>